<keyword evidence="5" id="KW-1185">Reference proteome</keyword>
<feature type="domain" description="Lsr2 DNA-binding" evidence="3">
    <location>
        <begin position="70"/>
        <end position="103"/>
    </location>
</feature>
<feature type="region of interest" description="Disordered" evidence="2">
    <location>
        <begin position="121"/>
        <end position="143"/>
    </location>
</feature>
<comment type="caution">
    <text evidence="4">The sequence shown here is derived from an EMBL/GenBank/DDBJ whole genome shotgun (WGS) entry which is preliminary data.</text>
</comment>
<evidence type="ECO:0000313" key="5">
    <source>
        <dbReference type="Proteomes" id="UP001501116"/>
    </source>
</evidence>
<gene>
    <name evidence="4" type="ORF">GCM10009754_35770</name>
</gene>
<dbReference type="InterPro" id="IPR055370">
    <property type="entry name" value="Lsr2_DNA-bd"/>
</dbReference>
<protein>
    <recommendedName>
        <fullName evidence="3">Lsr2 DNA-binding domain-containing protein</fullName>
    </recommendedName>
</protein>
<organism evidence="4 5">
    <name type="scientific">Amycolatopsis minnesotensis</name>
    <dbReference type="NCBI Taxonomy" id="337894"/>
    <lineage>
        <taxon>Bacteria</taxon>
        <taxon>Bacillati</taxon>
        <taxon>Actinomycetota</taxon>
        <taxon>Actinomycetes</taxon>
        <taxon>Pseudonocardiales</taxon>
        <taxon>Pseudonocardiaceae</taxon>
        <taxon>Amycolatopsis</taxon>
    </lineage>
</organism>
<keyword evidence="1" id="KW-0238">DNA-binding</keyword>
<proteinExistence type="predicted"/>
<evidence type="ECO:0000259" key="3">
    <source>
        <dbReference type="Pfam" id="PF23359"/>
    </source>
</evidence>
<dbReference type="InterPro" id="IPR036625">
    <property type="entry name" value="E3-bd_dom_sf"/>
</dbReference>
<dbReference type="Gene3D" id="4.10.320.10">
    <property type="entry name" value="E3-binding domain"/>
    <property type="match status" value="1"/>
</dbReference>
<accession>A0ABP5CCD0</accession>
<dbReference type="Proteomes" id="UP001501116">
    <property type="component" value="Unassembled WGS sequence"/>
</dbReference>
<evidence type="ECO:0000313" key="4">
    <source>
        <dbReference type="EMBL" id="GAA1961626.1"/>
    </source>
</evidence>
<feature type="region of interest" description="Disordered" evidence="2">
    <location>
        <begin position="50"/>
        <end position="74"/>
    </location>
</feature>
<feature type="compositionally biased region" description="Basic residues" evidence="2">
    <location>
        <begin position="50"/>
        <end position="60"/>
    </location>
</feature>
<reference evidence="5" key="1">
    <citation type="journal article" date="2019" name="Int. J. Syst. Evol. Microbiol.">
        <title>The Global Catalogue of Microorganisms (GCM) 10K type strain sequencing project: providing services to taxonomists for standard genome sequencing and annotation.</title>
        <authorList>
            <consortium name="The Broad Institute Genomics Platform"/>
            <consortium name="The Broad Institute Genome Sequencing Center for Infectious Disease"/>
            <person name="Wu L."/>
            <person name="Ma J."/>
        </authorList>
    </citation>
    <scope>NUCLEOTIDE SEQUENCE [LARGE SCALE GENOMIC DNA]</scope>
    <source>
        <strain evidence="5">JCM 14545</strain>
    </source>
</reference>
<sequence>MGKVALIVVVEGEGGPCDNHRRTTDGRPATLYHVDLDSARGEDDVHHVLARHRRTPKRRPGGNTARNGPEEDAATVREWAREHDLPVSARGRISAEIRREYKAHMALSDSFTVADAVKEAEEESQKVVQMRLHRERGKDDDAT</sequence>
<evidence type="ECO:0000256" key="1">
    <source>
        <dbReference type="ARBA" id="ARBA00023125"/>
    </source>
</evidence>
<dbReference type="Pfam" id="PF23359">
    <property type="entry name" value="Lsr2_DNA-bd"/>
    <property type="match status" value="1"/>
</dbReference>
<name>A0ABP5CCD0_9PSEU</name>
<dbReference type="EMBL" id="BAAANN010000013">
    <property type="protein sequence ID" value="GAA1961626.1"/>
    <property type="molecule type" value="Genomic_DNA"/>
</dbReference>
<evidence type="ECO:0000256" key="2">
    <source>
        <dbReference type="SAM" id="MobiDB-lite"/>
    </source>
</evidence>